<name>A0A2S7L071_9FLAO</name>
<dbReference type="Proteomes" id="UP000239522">
    <property type="component" value="Unassembled WGS sequence"/>
</dbReference>
<comment type="similarity">
    <text evidence="1 2">Belongs to the outer membrane factor (OMF) (TC 1.B.17) family.</text>
</comment>
<evidence type="ECO:0000256" key="3">
    <source>
        <dbReference type="SAM" id="Coils"/>
    </source>
</evidence>
<proteinExistence type="inferred from homology"/>
<dbReference type="SUPFAM" id="SSF56954">
    <property type="entry name" value="Outer membrane efflux proteins (OEP)"/>
    <property type="match status" value="1"/>
</dbReference>
<dbReference type="InterPro" id="IPR010131">
    <property type="entry name" value="MdtP/NodT-like"/>
</dbReference>
<dbReference type="GO" id="GO:0015562">
    <property type="term" value="F:efflux transmembrane transporter activity"/>
    <property type="evidence" value="ECO:0007669"/>
    <property type="project" value="InterPro"/>
</dbReference>
<comment type="caution">
    <text evidence="4">The sequence shown here is derived from an EMBL/GenBank/DDBJ whole genome shotgun (WGS) entry which is preliminary data.</text>
</comment>
<keyword evidence="2" id="KW-0449">Lipoprotein</keyword>
<dbReference type="PANTHER" id="PTHR30203:SF30">
    <property type="entry name" value="OUTER MEMBRANE PROTEIN-RELATED"/>
    <property type="match status" value="1"/>
</dbReference>
<keyword evidence="2" id="KW-0472">Membrane</keyword>
<evidence type="ECO:0000256" key="2">
    <source>
        <dbReference type="RuleBase" id="RU362097"/>
    </source>
</evidence>
<organism evidence="4 5">
    <name type="scientific">Polaribacter filamentus</name>
    <dbReference type="NCBI Taxonomy" id="53483"/>
    <lineage>
        <taxon>Bacteria</taxon>
        <taxon>Pseudomonadati</taxon>
        <taxon>Bacteroidota</taxon>
        <taxon>Flavobacteriia</taxon>
        <taxon>Flavobacteriales</taxon>
        <taxon>Flavobacteriaceae</taxon>
    </lineage>
</organism>
<dbReference type="OrthoDB" id="9770517at2"/>
<dbReference type="Pfam" id="PF02321">
    <property type="entry name" value="OEP"/>
    <property type="match status" value="2"/>
</dbReference>
<keyword evidence="2" id="KW-0564">Palmitate</keyword>
<feature type="coiled-coil region" evidence="3">
    <location>
        <begin position="74"/>
        <end position="101"/>
    </location>
</feature>
<reference evidence="4 5" key="1">
    <citation type="submission" date="2016-11" db="EMBL/GenBank/DDBJ databases">
        <title>Trade-off between light-utilization and light-protection in marine flavobacteria.</title>
        <authorList>
            <person name="Kumagai Y."/>
        </authorList>
    </citation>
    <scope>NUCLEOTIDE SEQUENCE [LARGE SCALE GENOMIC DNA]</scope>
    <source>
        <strain evidence="4 5">ATCC 700397</strain>
    </source>
</reference>
<keyword evidence="3" id="KW-0175">Coiled coil</keyword>
<dbReference type="PROSITE" id="PS51257">
    <property type="entry name" value="PROKAR_LIPOPROTEIN"/>
    <property type="match status" value="1"/>
</dbReference>
<keyword evidence="2" id="KW-0812">Transmembrane</keyword>
<dbReference type="GO" id="GO:0005886">
    <property type="term" value="C:plasma membrane"/>
    <property type="evidence" value="ECO:0007669"/>
    <property type="project" value="UniProtKB-SubCell"/>
</dbReference>
<keyword evidence="2" id="KW-1134">Transmembrane beta strand</keyword>
<dbReference type="Gene3D" id="1.20.1600.10">
    <property type="entry name" value="Outer membrane efflux proteins (OEP)"/>
    <property type="match status" value="1"/>
</dbReference>
<gene>
    <name evidence="4" type="ORF">BST83_15165</name>
</gene>
<sequence length="483" mass="55227">MKNSINQNKIFKRIFFVVSISVITFYSCAPTQKGIIQENKNVPVTFKNESLDTLNTAKIKWKDFFSDENLISLIDTALKNNQELRIMLQQIEMSKNEIKTRKGEYLPFVNYYASADLEKVGKHTRNGSVEEQLTIDGEHFPEPLANYSLGLSASWELDVWGKLRNGKKAAVLEYLSSIEGKNFMVTNLVSEIASSYYELMALDNQLNIINQNLEIQQNALKMMKLQKEAARVTELAVRRFDAEVYKNQSSQYEIEQKIVETENKLNFLIGRYPQNIKRNSDNFIEEKIAFLHSGIPSQLLENRPDIKRAEFELSAAKLNTKIAKANFYPSFEIKAGLGLQAFKPQFLTSTPESFIFSLIDDIVGPLINKNAIKAAYNNANSQQLQAIYEYEKTILYAFIEVENQLSNSSNLKKSYDLKQKQVHALKESIDLSILLFKSARAEYTEVLLTQREALDSKIEMVETKKDQFIANVAIYKSLGGGWE</sequence>
<dbReference type="AlphaFoldDB" id="A0A2S7L071"/>
<evidence type="ECO:0000256" key="1">
    <source>
        <dbReference type="ARBA" id="ARBA00007613"/>
    </source>
</evidence>
<dbReference type="Gene3D" id="2.20.200.10">
    <property type="entry name" value="Outer membrane efflux proteins (OEP)"/>
    <property type="match status" value="1"/>
</dbReference>
<dbReference type="RefSeq" id="WP_104810517.1">
    <property type="nucleotide sequence ID" value="NZ_MQUA01000013.1"/>
</dbReference>
<dbReference type="PANTHER" id="PTHR30203">
    <property type="entry name" value="OUTER MEMBRANE CATION EFFLUX PROTEIN"/>
    <property type="match status" value="1"/>
</dbReference>
<keyword evidence="5" id="KW-1185">Reference proteome</keyword>
<accession>A0A2S7L071</accession>
<evidence type="ECO:0000313" key="4">
    <source>
        <dbReference type="EMBL" id="PQB08315.1"/>
    </source>
</evidence>
<protein>
    <submittedName>
        <fullName evidence="4">RND transporter</fullName>
    </submittedName>
</protein>
<comment type="subcellular location">
    <subcellularLocation>
        <location evidence="2">Cell membrane</location>
        <topology evidence="2">Lipid-anchor</topology>
    </subcellularLocation>
</comment>
<dbReference type="EMBL" id="MQUA01000013">
    <property type="protein sequence ID" value="PQB08315.1"/>
    <property type="molecule type" value="Genomic_DNA"/>
</dbReference>
<evidence type="ECO:0000313" key="5">
    <source>
        <dbReference type="Proteomes" id="UP000239522"/>
    </source>
</evidence>
<dbReference type="InterPro" id="IPR003423">
    <property type="entry name" value="OMP_efflux"/>
</dbReference>
<dbReference type="NCBIfam" id="TIGR01845">
    <property type="entry name" value="outer_NodT"/>
    <property type="match status" value="1"/>
</dbReference>